<feature type="coiled-coil region" evidence="1">
    <location>
        <begin position="183"/>
        <end position="241"/>
    </location>
</feature>
<sequence>MKIKEIQIYGYGKIVELNVVNIHSLQVIFGKNEAGKSTMMAFIHAIFFGFPTKQSSDLRYEPKSHSNYGGKILLETDSHGHIIIERIRGKAAGDVLVQLEDGETGGEELLKQILNGIDKSAYQSIFSFNVQGLQNVGKIKAEDLGRYLFAAGTMGTDRMLQAEQQLQKQLDLLFKPSGRKPEMNQLLEELKEKDRELKTAKSKNQDYSLLLSKKADLQAMLSALQAESKNLQNRLNKTEALIKEWPLFKEMEQFQSKLVSLGNTEPFPIDGLSRMEKLEDKYRNAKSELSNINMRLSELDAPLLNTKPDPLIKEHQEEIDHYCENWQHVLQWKDAAVSWSFELEKCRDQIQQLKKELHFQDEEMSRLSKIDLGISMKENLRLAVREDVSLNASRNDLNARLAKEGAELSEIEKLCDKLEAQMLSEEQFRRMAEQQQNLSNHKMWSDEYERIHDKLSFLMKLEKDSPKNSSIPYIILCIFFMILLGTGIMTRQMLLAGGSLAGVFISFLYLIVLKKKSDNGNTSKDIKVLKDKERALKAKLSTIQDTAGTEEYAAQIRLREEWKERILQLEKQQNKYTEIKENWKQLMQKQEENDRLLMGIKQSLFLKSDFSSEQLMDAFNLLEKLIQMVRKEDEILKKIDHLKRKIKEWETKFVEVMSTIKADLQPTEEGVIQLKTLIKIEKEKQVNYRELNSLCNDLSIQKTKWQSEYDANVQSIQELLRSAEEKDIEGYREKGQRVIQAAKLREHLSIIKDKLKKEDIQLLVEAGSLQNLEEEHVLLEQSLKKTTKNTEEAQTELARLAYEIDRMEEGGTFTDKLHEFYQLKSEFNEKAKEWGRLALSKKILSQTLSRLKEERFPKVIQAAEKYLQILTGANYDHIILQKDGSILIERTDHVLFEPGELSQATAEQLYVALRFALIQILKDDCPLPIIIDDSFVNFDKERTLQVIQLLEEMSESVQILFFTCHEHLLKLFSKTGVINISETMQIAR</sequence>
<organism evidence="4 5">
    <name type="scientific">Heyndrickxia acidicola</name>
    <dbReference type="NCBI Taxonomy" id="209389"/>
    <lineage>
        <taxon>Bacteria</taxon>
        <taxon>Bacillati</taxon>
        <taxon>Bacillota</taxon>
        <taxon>Bacilli</taxon>
        <taxon>Bacillales</taxon>
        <taxon>Bacillaceae</taxon>
        <taxon>Heyndrickxia</taxon>
    </lineage>
</organism>
<keyword evidence="2" id="KW-0812">Transmembrane</keyword>
<feature type="coiled-coil region" evidence="1">
    <location>
        <begin position="769"/>
        <end position="810"/>
    </location>
</feature>
<dbReference type="Pfam" id="PF13514">
    <property type="entry name" value="AAA_27"/>
    <property type="match status" value="1"/>
</dbReference>
<dbReference type="InterPro" id="IPR027417">
    <property type="entry name" value="P-loop_NTPase"/>
</dbReference>
<feature type="coiled-coil region" evidence="1">
    <location>
        <begin position="394"/>
        <end position="421"/>
    </location>
</feature>
<evidence type="ECO:0000259" key="3">
    <source>
        <dbReference type="Pfam" id="PF13514"/>
    </source>
</evidence>
<proteinExistence type="predicted"/>
<feature type="transmembrane region" description="Helical" evidence="2">
    <location>
        <begin position="470"/>
        <end position="488"/>
    </location>
</feature>
<gene>
    <name evidence="4" type="ORF">P4T90_04890</name>
</gene>
<feature type="domain" description="YhaN AAA" evidence="3">
    <location>
        <begin position="1"/>
        <end position="206"/>
    </location>
</feature>
<dbReference type="Proteomes" id="UP001341444">
    <property type="component" value="Unassembled WGS sequence"/>
</dbReference>
<dbReference type="PANTHER" id="PTHR41259:SF1">
    <property type="entry name" value="DOUBLE-STRAND BREAK REPAIR RAD50 ATPASE, PUTATIVE-RELATED"/>
    <property type="match status" value="1"/>
</dbReference>
<evidence type="ECO:0000313" key="5">
    <source>
        <dbReference type="Proteomes" id="UP001341444"/>
    </source>
</evidence>
<evidence type="ECO:0000313" key="4">
    <source>
        <dbReference type="EMBL" id="MED1202427.1"/>
    </source>
</evidence>
<dbReference type="RefSeq" id="WP_066265804.1">
    <property type="nucleotide sequence ID" value="NZ_JARMAB010000006.1"/>
</dbReference>
<feature type="coiled-coil region" evidence="1">
    <location>
        <begin position="336"/>
        <end position="370"/>
    </location>
</feature>
<feature type="transmembrane region" description="Helical" evidence="2">
    <location>
        <begin position="494"/>
        <end position="513"/>
    </location>
</feature>
<dbReference type="InterPro" id="IPR038734">
    <property type="entry name" value="YhaN_AAA"/>
</dbReference>
<keyword evidence="1" id="KW-0175">Coiled coil</keyword>
<keyword evidence="2" id="KW-0472">Membrane</keyword>
<feature type="coiled-coil region" evidence="1">
    <location>
        <begin position="552"/>
        <end position="593"/>
    </location>
</feature>
<dbReference type="Gene3D" id="3.40.50.300">
    <property type="entry name" value="P-loop containing nucleotide triphosphate hydrolases"/>
    <property type="match status" value="2"/>
</dbReference>
<evidence type="ECO:0000256" key="1">
    <source>
        <dbReference type="SAM" id="Coils"/>
    </source>
</evidence>
<accession>A0ABU6MGM7</accession>
<dbReference type="EMBL" id="JARMAB010000006">
    <property type="protein sequence ID" value="MED1202427.1"/>
    <property type="molecule type" value="Genomic_DNA"/>
</dbReference>
<dbReference type="PANTHER" id="PTHR41259">
    <property type="entry name" value="DOUBLE-STRAND BREAK REPAIR RAD50 ATPASE, PUTATIVE-RELATED"/>
    <property type="match status" value="1"/>
</dbReference>
<comment type="caution">
    <text evidence="4">The sequence shown here is derived from an EMBL/GenBank/DDBJ whole genome shotgun (WGS) entry which is preliminary data.</text>
</comment>
<reference evidence="4 5" key="1">
    <citation type="submission" date="2023-03" db="EMBL/GenBank/DDBJ databases">
        <title>Bacillus Genome Sequencing.</title>
        <authorList>
            <person name="Dunlap C."/>
        </authorList>
    </citation>
    <scope>NUCLEOTIDE SEQUENCE [LARGE SCALE GENOMIC DNA]</scope>
    <source>
        <strain evidence="4 5">B-23453</strain>
    </source>
</reference>
<evidence type="ECO:0000256" key="2">
    <source>
        <dbReference type="SAM" id="Phobius"/>
    </source>
</evidence>
<keyword evidence="5" id="KW-1185">Reference proteome</keyword>
<name>A0ABU6MGM7_9BACI</name>
<keyword evidence="2" id="KW-1133">Transmembrane helix</keyword>
<protein>
    <submittedName>
        <fullName evidence="4">AAA family ATPase</fullName>
    </submittedName>
</protein>
<dbReference type="SUPFAM" id="SSF52540">
    <property type="entry name" value="P-loop containing nucleoside triphosphate hydrolases"/>
    <property type="match status" value="1"/>
</dbReference>